<feature type="domain" description="Disease resistance protein winged helix" evidence="11">
    <location>
        <begin position="553"/>
        <end position="623"/>
    </location>
</feature>
<dbReference type="SUPFAM" id="SSF52058">
    <property type="entry name" value="L domain-like"/>
    <property type="match status" value="1"/>
</dbReference>
<protein>
    <submittedName>
        <fullName evidence="13">Uncharacterized protein</fullName>
    </submittedName>
</protein>
<dbReference type="InterPro" id="IPR038005">
    <property type="entry name" value="RX-like_CC"/>
</dbReference>
<keyword evidence="6 7" id="KW-0175">Coiled coil</keyword>
<dbReference type="EMBL" id="CM029051">
    <property type="protein sequence ID" value="KAG2563012.1"/>
    <property type="molecule type" value="Genomic_DNA"/>
</dbReference>
<dbReference type="InterPro" id="IPR036388">
    <property type="entry name" value="WH-like_DNA-bd_sf"/>
</dbReference>
<dbReference type="InterPro" id="IPR055414">
    <property type="entry name" value="LRR_R13L4/SHOC2-like"/>
</dbReference>
<dbReference type="InterPro" id="IPR027417">
    <property type="entry name" value="P-loop_NTPase"/>
</dbReference>
<feature type="domain" description="Disease resistance R13L4/SHOC-2-like LRR" evidence="12">
    <location>
        <begin position="703"/>
        <end position="1014"/>
    </location>
</feature>
<evidence type="ECO:0000313" key="13">
    <source>
        <dbReference type="EMBL" id="KAG2563012.1"/>
    </source>
</evidence>
<evidence type="ECO:0000259" key="11">
    <source>
        <dbReference type="Pfam" id="PF23559"/>
    </source>
</evidence>
<dbReference type="GO" id="GO:0042742">
    <property type="term" value="P:defense response to bacterium"/>
    <property type="evidence" value="ECO:0007669"/>
    <property type="project" value="UniProtKB-ARBA"/>
</dbReference>
<evidence type="ECO:0000259" key="9">
    <source>
        <dbReference type="Pfam" id="PF00931"/>
    </source>
</evidence>
<comment type="caution">
    <text evidence="13">The sequence shown here is derived from an EMBL/GenBank/DDBJ whole genome shotgun (WGS) entry which is preliminary data.</text>
</comment>
<dbReference type="Gene3D" id="3.80.10.10">
    <property type="entry name" value="Ribonuclease Inhibitor"/>
    <property type="match status" value="2"/>
</dbReference>
<dbReference type="InterPro" id="IPR058922">
    <property type="entry name" value="WHD_DRP"/>
</dbReference>
<comment type="similarity">
    <text evidence="1">Belongs to the disease resistance NB-LRR family.</text>
</comment>
<keyword evidence="3" id="KW-0677">Repeat</keyword>
<dbReference type="InterPro" id="IPR041118">
    <property type="entry name" value="Rx_N"/>
</dbReference>
<dbReference type="InterPro" id="IPR044974">
    <property type="entry name" value="Disease_R_plants"/>
</dbReference>
<dbReference type="Pfam" id="PF18052">
    <property type="entry name" value="Rx_N"/>
    <property type="match status" value="1"/>
</dbReference>
<feature type="domain" description="NB-ARC" evidence="9">
    <location>
        <begin position="178"/>
        <end position="319"/>
    </location>
</feature>
<evidence type="ECO:0000256" key="6">
    <source>
        <dbReference type="ARBA" id="ARBA00023054"/>
    </source>
</evidence>
<evidence type="ECO:0000256" key="3">
    <source>
        <dbReference type="ARBA" id="ARBA00022737"/>
    </source>
</evidence>
<evidence type="ECO:0000313" key="14">
    <source>
        <dbReference type="Proteomes" id="UP000823388"/>
    </source>
</evidence>
<feature type="region of interest" description="Disordered" evidence="8">
    <location>
        <begin position="440"/>
        <end position="511"/>
    </location>
</feature>
<dbReference type="InterPro" id="IPR002182">
    <property type="entry name" value="NB-ARC"/>
</dbReference>
<evidence type="ECO:0000256" key="2">
    <source>
        <dbReference type="ARBA" id="ARBA00022614"/>
    </source>
</evidence>
<name>A0A8T0PRR8_PANVG</name>
<dbReference type="GO" id="GO:0009626">
    <property type="term" value="P:plant-type hypersensitive response"/>
    <property type="evidence" value="ECO:0007669"/>
    <property type="project" value="UniProtKB-ARBA"/>
</dbReference>
<dbReference type="GO" id="GO:0002758">
    <property type="term" value="P:innate immune response-activating signaling pathway"/>
    <property type="evidence" value="ECO:0007669"/>
    <property type="project" value="UniProtKB-ARBA"/>
</dbReference>
<dbReference type="SUPFAM" id="SSF52540">
    <property type="entry name" value="P-loop containing nucleoside triphosphate hydrolases"/>
    <property type="match status" value="1"/>
</dbReference>
<dbReference type="Gene3D" id="1.20.5.4130">
    <property type="match status" value="1"/>
</dbReference>
<dbReference type="Gene3D" id="3.40.50.300">
    <property type="entry name" value="P-loop containing nucleotide triphosphate hydrolases"/>
    <property type="match status" value="1"/>
</dbReference>
<dbReference type="Gene3D" id="1.10.10.10">
    <property type="entry name" value="Winged helix-like DNA-binding domain superfamily/Winged helix DNA-binding domain"/>
    <property type="match status" value="1"/>
</dbReference>
<dbReference type="Pfam" id="PF23598">
    <property type="entry name" value="LRR_14"/>
    <property type="match status" value="1"/>
</dbReference>
<dbReference type="PRINTS" id="PR00364">
    <property type="entry name" value="DISEASERSIST"/>
</dbReference>
<organism evidence="13 14">
    <name type="scientific">Panicum virgatum</name>
    <name type="common">Blackwell switchgrass</name>
    <dbReference type="NCBI Taxonomy" id="38727"/>
    <lineage>
        <taxon>Eukaryota</taxon>
        <taxon>Viridiplantae</taxon>
        <taxon>Streptophyta</taxon>
        <taxon>Embryophyta</taxon>
        <taxon>Tracheophyta</taxon>
        <taxon>Spermatophyta</taxon>
        <taxon>Magnoliopsida</taxon>
        <taxon>Liliopsida</taxon>
        <taxon>Poales</taxon>
        <taxon>Poaceae</taxon>
        <taxon>PACMAD clade</taxon>
        <taxon>Panicoideae</taxon>
        <taxon>Panicodae</taxon>
        <taxon>Paniceae</taxon>
        <taxon>Panicinae</taxon>
        <taxon>Panicum</taxon>
        <taxon>Panicum sect. Hiantes</taxon>
    </lineage>
</organism>
<feature type="compositionally biased region" description="Basic and acidic residues" evidence="8">
    <location>
        <begin position="441"/>
        <end position="470"/>
    </location>
</feature>
<evidence type="ECO:0000256" key="8">
    <source>
        <dbReference type="SAM" id="MobiDB-lite"/>
    </source>
</evidence>
<keyword evidence="4" id="KW-0547">Nucleotide-binding</keyword>
<proteinExistence type="inferred from homology"/>
<dbReference type="InterPro" id="IPR032675">
    <property type="entry name" value="LRR_dom_sf"/>
</dbReference>
<evidence type="ECO:0000256" key="7">
    <source>
        <dbReference type="SAM" id="Coils"/>
    </source>
</evidence>
<evidence type="ECO:0000259" key="12">
    <source>
        <dbReference type="Pfam" id="PF23598"/>
    </source>
</evidence>
<feature type="compositionally biased region" description="Low complexity" evidence="8">
    <location>
        <begin position="496"/>
        <end position="511"/>
    </location>
</feature>
<sequence>MDKATPKAQEVATEAMAKGAAEALMKGAFQEAKLQLKVRKKVHQLRDDLEWLRALLRHADQRRRQEINEYMYIELWVPHARDVALDAEDLLEEYSQKEKLKCHCILDLLPSFVRWLWRPFIRHSISNQIDNIKERIDEIKKTRKGYELKILPETWAHPEKSDLNEENIEDPDKLVGIKEKMEQIATWLTCREKPLQTVIAIIGENGVGKTTLASCIYQTRSVRTQFDCNIWIHLPQKFRVVDILIDIILQTITSVDMTEAKKNLRGKDEEALMQELAEKLSKKKYLIVLDDVRRLEELKFFLAVLPAQKENEESAILITAQIKSPNPPAANSSGQLEYMTGRIHKKEVTSAAWLQLCHHYVELKKLEKGQGREMFCRRLFGESDFPSGFRKMHVHSKALESLLDQSLPLAVTLLAGLLRTKKEDEWTDVVDLLLQYSKHNNNGDDKIEKEEATKPNLEDEGNRESKQQEQEKEEEIMEQLQIGEGQHQGEQHQREAGQQGEQQQVEQQAETQNQIKPVGGLFRNQPLIKKILILSFDDLPSYLKQCLLYFAAFKAEEDIDAEKIIRLWVAEGLVQATDGHTMEEHAEDCLKMLISRCLINLVQVGYNNKIITVSIHESVLDFAMSEARDSNFLQVHHSTTDLPRAAIRRLSLQNAFDTHTRLNLSTPKLRSLLCEFPEAPSDDHRKNITNCYSHSIQQVRMVITGRINNDLNICRCTFLRVIDLKGTVQEFTLPEEIGWLVHLRYLGLADSRLRGLPSSVKKLRSLQTLDITNTDVDSVPQEFWNLKALRHVLARHLKKGPRQVHSLNNLQTLHGVPWGRWVHEKKRLTNLRSLQVWNLSTSKRCKALLTYLASLECLTSLDLEVKEGAQIQLDRLLIMPVLRNLGSLKIHGPVQATEQSYSYLLPNLSKLELCGSGLNQNHIDMIAGLPNLLELILGKDSYMHQDMSIPPNGFRELRKLRFNGLPELVKWHVQSSADGVLSSLSHLEHLCIFSCAKLELIPDYLLKLENLVQLTFHDLPKLLMLPSLGKFSSKNPTLVLGE</sequence>
<evidence type="ECO:0000256" key="4">
    <source>
        <dbReference type="ARBA" id="ARBA00022741"/>
    </source>
</evidence>
<dbReference type="Pfam" id="PF23559">
    <property type="entry name" value="WHD_DRP"/>
    <property type="match status" value="1"/>
</dbReference>
<dbReference type="PANTHER" id="PTHR23155:SF1052">
    <property type="entry name" value="DISEASE RESISTANCE PROTEIN RPM1"/>
    <property type="match status" value="1"/>
</dbReference>
<evidence type="ECO:0000259" key="10">
    <source>
        <dbReference type="Pfam" id="PF18052"/>
    </source>
</evidence>
<keyword evidence="2" id="KW-0433">Leucine-rich repeat</keyword>
<dbReference type="Pfam" id="PF00931">
    <property type="entry name" value="NB-ARC"/>
    <property type="match status" value="1"/>
</dbReference>
<feature type="coiled-coil region" evidence="7">
    <location>
        <begin position="122"/>
        <end position="149"/>
    </location>
</feature>
<accession>A0A8T0PRR8</accession>
<dbReference type="GO" id="GO:0043531">
    <property type="term" value="F:ADP binding"/>
    <property type="evidence" value="ECO:0007669"/>
    <property type="project" value="InterPro"/>
</dbReference>
<keyword evidence="5" id="KW-0611">Plant defense</keyword>
<feature type="domain" description="Disease resistance N-terminal" evidence="10">
    <location>
        <begin position="26"/>
        <end position="99"/>
    </location>
</feature>
<evidence type="ECO:0000256" key="1">
    <source>
        <dbReference type="ARBA" id="ARBA00008894"/>
    </source>
</evidence>
<dbReference type="CDD" id="cd14798">
    <property type="entry name" value="RX-CC_like"/>
    <property type="match status" value="1"/>
</dbReference>
<evidence type="ECO:0000256" key="5">
    <source>
        <dbReference type="ARBA" id="ARBA00022821"/>
    </source>
</evidence>
<gene>
    <name evidence="13" type="ORF">PVAP13_8KG322400</name>
</gene>
<dbReference type="PANTHER" id="PTHR23155">
    <property type="entry name" value="DISEASE RESISTANCE PROTEIN RP"/>
    <property type="match status" value="1"/>
</dbReference>
<keyword evidence="14" id="KW-1185">Reference proteome</keyword>
<dbReference type="Proteomes" id="UP000823388">
    <property type="component" value="Chromosome 8K"/>
</dbReference>
<dbReference type="FunFam" id="1.10.10.10:FF:000322">
    <property type="entry name" value="Probable disease resistance protein At1g63360"/>
    <property type="match status" value="1"/>
</dbReference>
<dbReference type="AlphaFoldDB" id="A0A8T0PRR8"/>
<reference evidence="13" key="1">
    <citation type="submission" date="2020-05" db="EMBL/GenBank/DDBJ databases">
        <title>WGS assembly of Panicum virgatum.</title>
        <authorList>
            <person name="Lovell J.T."/>
            <person name="Jenkins J."/>
            <person name="Shu S."/>
            <person name="Juenger T.E."/>
            <person name="Schmutz J."/>
        </authorList>
    </citation>
    <scope>NUCLEOTIDE SEQUENCE</scope>
    <source>
        <strain evidence="13">AP13</strain>
    </source>
</reference>